<feature type="transmembrane region" description="Helical" evidence="5">
    <location>
        <begin position="122"/>
        <end position="138"/>
    </location>
</feature>
<keyword evidence="7" id="KW-1185">Reference proteome</keyword>
<evidence type="ECO:0000256" key="3">
    <source>
        <dbReference type="ARBA" id="ARBA00022989"/>
    </source>
</evidence>
<evidence type="ECO:0000313" key="7">
    <source>
        <dbReference type="Proteomes" id="UP001162834"/>
    </source>
</evidence>
<evidence type="ECO:0000256" key="4">
    <source>
        <dbReference type="ARBA" id="ARBA00023136"/>
    </source>
</evidence>
<keyword evidence="2 5" id="KW-0812">Transmembrane</keyword>
<dbReference type="KEGG" id="sbae:DSM104329_00318"/>
<dbReference type="EMBL" id="CP087164">
    <property type="protein sequence ID" value="UGS33951.1"/>
    <property type="molecule type" value="Genomic_DNA"/>
</dbReference>
<feature type="transmembrane region" description="Helical" evidence="5">
    <location>
        <begin position="166"/>
        <end position="184"/>
    </location>
</feature>
<dbReference type="Gene3D" id="1.20.1540.10">
    <property type="entry name" value="Rhomboid-like"/>
    <property type="match status" value="1"/>
</dbReference>
<gene>
    <name evidence="6" type="ORF">DSM104329_00318</name>
</gene>
<feature type="transmembrane region" description="Helical" evidence="5">
    <location>
        <begin position="85"/>
        <end position="110"/>
    </location>
</feature>
<proteinExistence type="predicted"/>
<keyword evidence="3 5" id="KW-1133">Transmembrane helix</keyword>
<keyword evidence="4 5" id="KW-0472">Membrane</keyword>
<reference evidence="6" key="1">
    <citation type="journal article" date="2022" name="Int. J. Syst. Evol. Microbiol.">
        <title>Pseudomonas aegrilactucae sp. nov. and Pseudomonas morbosilactucae sp. nov., pathogens causing bacterial rot of lettuce in Japan.</title>
        <authorList>
            <person name="Sawada H."/>
            <person name="Fujikawa T."/>
            <person name="Satou M."/>
        </authorList>
    </citation>
    <scope>NUCLEOTIDE SEQUENCE</scope>
    <source>
        <strain evidence="6">0166_1</strain>
    </source>
</reference>
<dbReference type="InterPro" id="IPR035952">
    <property type="entry name" value="Rhomboid-like_sf"/>
</dbReference>
<dbReference type="Proteomes" id="UP001162834">
    <property type="component" value="Chromosome"/>
</dbReference>
<feature type="transmembrane region" description="Helical" evidence="5">
    <location>
        <begin position="48"/>
        <end position="78"/>
    </location>
</feature>
<evidence type="ECO:0000256" key="2">
    <source>
        <dbReference type="ARBA" id="ARBA00022692"/>
    </source>
</evidence>
<evidence type="ECO:0000256" key="5">
    <source>
        <dbReference type="SAM" id="Phobius"/>
    </source>
</evidence>
<accession>A0A9E6XUE5</accession>
<evidence type="ECO:0000256" key="1">
    <source>
        <dbReference type="ARBA" id="ARBA00004141"/>
    </source>
</evidence>
<feature type="transmembrane region" description="Helical" evidence="5">
    <location>
        <begin position="143"/>
        <end position="160"/>
    </location>
</feature>
<dbReference type="RefSeq" id="WP_259313639.1">
    <property type="nucleotide sequence ID" value="NZ_CP087164.1"/>
</dbReference>
<sequence length="193" mass="19651">MRPPPTITLGGVVSVLAYLAAITAIEATGRPDWHLLAASPDAVAHGRVWTMLSSGLVVEGLASVQVAVLAAVLGLALWRFGALRLWAVAIAAHLGSALLAYAAVGVLWLVDASLVDVREPDYGISAVMAGELGALAAGGGRRTALLVGLLALAGFGIGLADASTLANAEHLLAFAIGALTIVLLDRRRLRPAV</sequence>
<dbReference type="AlphaFoldDB" id="A0A9E6XUE5"/>
<dbReference type="GO" id="GO:0016020">
    <property type="term" value="C:membrane"/>
    <property type="evidence" value="ECO:0007669"/>
    <property type="project" value="UniProtKB-SubCell"/>
</dbReference>
<name>A0A9E6XUE5_9ACTN</name>
<protein>
    <submittedName>
        <fullName evidence="6">Uncharacterized protein</fullName>
    </submittedName>
</protein>
<comment type="subcellular location">
    <subcellularLocation>
        <location evidence="1">Membrane</location>
        <topology evidence="1">Multi-pass membrane protein</topology>
    </subcellularLocation>
</comment>
<organism evidence="6 7">
    <name type="scientific">Capillimicrobium parvum</name>
    <dbReference type="NCBI Taxonomy" id="2884022"/>
    <lineage>
        <taxon>Bacteria</taxon>
        <taxon>Bacillati</taxon>
        <taxon>Actinomycetota</taxon>
        <taxon>Thermoleophilia</taxon>
        <taxon>Solirubrobacterales</taxon>
        <taxon>Capillimicrobiaceae</taxon>
        <taxon>Capillimicrobium</taxon>
    </lineage>
</organism>
<evidence type="ECO:0000313" key="6">
    <source>
        <dbReference type="EMBL" id="UGS33951.1"/>
    </source>
</evidence>
<dbReference type="SUPFAM" id="SSF144091">
    <property type="entry name" value="Rhomboid-like"/>
    <property type="match status" value="1"/>
</dbReference>